<proteinExistence type="inferred from homology"/>
<dbReference type="SUPFAM" id="SSF52540">
    <property type="entry name" value="P-loop containing nucleoside triphosphate hydrolases"/>
    <property type="match status" value="1"/>
</dbReference>
<accession>M4Z274</accession>
<dbReference type="PANTHER" id="PTHR46743:SF2">
    <property type="entry name" value="TEICHOIC ACIDS EXPORT ATP-BINDING PROTEIN TAGH"/>
    <property type="match status" value="1"/>
</dbReference>
<dbReference type="PROSITE" id="PS50893">
    <property type="entry name" value="ABC_TRANSPORTER_2"/>
    <property type="match status" value="1"/>
</dbReference>
<evidence type="ECO:0000313" key="8">
    <source>
        <dbReference type="Proteomes" id="UP000011841"/>
    </source>
</evidence>
<dbReference type="AlphaFoldDB" id="M4Z274"/>
<gene>
    <name evidence="7" type="ORF">S58_08560</name>
</gene>
<dbReference type="Gene3D" id="2.70.50.60">
    <property type="entry name" value="abc- transporter (atp binding component) like domain"/>
    <property type="match status" value="1"/>
</dbReference>
<dbReference type="STRING" id="1245469.S58_08560"/>
<dbReference type="CDD" id="cd10147">
    <property type="entry name" value="Wzt_C-like"/>
    <property type="match status" value="1"/>
</dbReference>
<dbReference type="GO" id="GO:0005524">
    <property type="term" value="F:ATP binding"/>
    <property type="evidence" value="ECO:0007669"/>
    <property type="project" value="UniProtKB-KW"/>
</dbReference>
<keyword evidence="2" id="KW-0813">Transport</keyword>
<sequence>MSDKDWTVRAESVSKKFGLSLRRSMAHGLRDGLGRLVGAGSDSSLLRDGEFWAVKDISFTLERGQSLGIMGVNGCGKTTLLRILTGIYKPDAGRVMLRGRVGALIAAGAGFSPMLTGRENIYINAALLGLSPREIRSHMDEIVAFSELEQFIDMPVKHYSSGMQVRLGFAVAAVSEPEVLLVDEVLAVGDLNFQKKCYDYLFGLKRKGTSIVLVSHSIGAIWAVCDRGLFMDKGEVKVLGEIERVIRAYDDQNARNAARTRESALPGPGGASELISGTGDVVCDNIKIVAKDGNAAKKELHFKEPFDIVMDVTVHSAIDDLVIRAVLDAAHYRNICTIDSHEQGLLVGRVMPGRYSLRISVPAQNLRPGSYDLNIAAITRHAGLHLFLALKCGNVVVLNPSDKFLYSDPNAVVHFDADFHLDQVSS</sequence>
<protein>
    <submittedName>
        <fullName evidence="7">Polysaccharide ABC transporter ATP-binding protein</fullName>
    </submittedName>
</protein>
<comment type="function">
    <text evidence="5">Involved in beta-(1--&gt;2)glucan export. Transmembrane domains (TMD) form a pore in the inner membrane and the ATP-binding domain (NBD) is responsible for energy generation.</text>
</comment>
<dbReference type="InterPro" id="IPR017871">
    <property type="entry name" value="ABC_transporter-like_CS"/>
</dbReference>
<keyword evidence="4 7" id="KW-0067">ATP-binding</keyword>
<reference evidence="7 8" key="1">
    <citation type="journal article" date="2013" name="Appl. Environ. Microbiol.">
        <title>Genome analysis suggests that the soil oligotrophic bacterium Agromonas oligotrophica (Bradyrhizobium oligotrophicum) is a nitrogen-fixing symbiont of Aeschynomene indica.</title>
        <authorList>
            <person name="Okubo T."/>
            <person name="Fukushima S."/>
            <person name="Itakura M."/>
            <person name="Oshima K."/>
            <person name="Longtonglang A."/>
            <person name="Teaumroong N."/>
            <person name="Mitsui H."/>
            <person name="Hattori M."/>
            <person name="Hattori R."/>
            <person name="Hattori T."/>
            <person name="Minamisawa K."/>
        </authorList>
    </citation>
    <scope>NUCLEOTIDE SEQUENCE [LARGE SCALE GENOMIC DNA]</scope>
    <source>
        <strain evidence="7 8">S58</strain>
    </source>
</reference>
<dbReference type="Proteomes" id="UP000011841">
    <property type="component" value="Chromosome"/>
</dbReference>
<dbReference type="InterPro" id="IPR029439">
    <property type="entry name" value="Wzt_C"/>
</dbReference>
<dbReference type="InterPro" id="IPR015860">
    <property type="entry name" value="ABC_transpr_TagH-like"/>
</dbReference>
<feature type="domain" description="ABC transporter" evidence="6">
    <location>
        <begin position="8"/>
        <end position="258"/>
    </location>
</feature>
<evidence type="ECO:0000256" key="5">
    <source>
        <dbReference type="ARBA" id="ARBA00024722"/>
    </source>
</evidence>
<evidence type="ECO:0000256" key="4">
    <source>
        <dbReference type="ARBA" id="ARBA00022840"/>
    </source>
</evidence>
<name>M4Z274_9BRAD</name>
<dbReference type="InterPro" id="IPR050683">
    <property type="entry name" value="Bact_Polysacc_Export_ATP-bd"/>
</dbReference>
<evidence type="ECO:0000259" key="6">
    <source>
        <dbReference type="PROSITE" id="PS50893"/>
    </source>
</evidence>
<dbReference type="Pfam" id="PF00005">
    <property type="entry name" value="ABC_tran"/>
    <property type="match status" value="1"/>
</dbReference>
<dbReference type="GeneID" id="301814848"/>
<dbReference type="PATRIC" id="fig|1245469.3.peg.877"/>
<dbReference type="SMART" id="SM00382">
    <property type="entry name" value="AAA"/>
    <property type="match status" value="1"/>
</dbReference>
<keyword evidence="3" id="KW-0547">Nucleotide-binding</keyword>
<dbReference type="eggNOG" id="COG1134">
    <property type="taxonomic scope" value="Bacteria"/>
</dbReference>
<dbReference type="EMBL" id="AP012603">
    <property type="protein sequence ID" value="BAM86867.1"/>
    <property type="molecule type" value="Genomic_DNA"/>
</dbReference>
<dbReference type="InterPro" id="IPR003593">
    <property type="entry name" value="AAA+_ATPase"/>
</dbReference>
<dbReference type="Pfam" id="PF14524">
    <property type="entry name" value="Wzt_C"/>
    <property type="match status" value="1"/>
</dbReference>
<dbReference type="GO" id="GO:0016887">
    <property type="term" value="F:ATP hydrolysis activity"/>
    <property type="evidence" value="ECO:0007669"/>
    <property type="project" value="InterPro"/>
</dbReference>
<dbReference type="Gene3D" id="3.40.50.300">
    <property type="entry name" value="P-loop containing nucleotide triphosphate hydrolases"/>
    <property type="match status" value="1"/>
</dbReference>
<dbReference type="InterPro" id="IPR003439">
    <property type="entry name" value="ABC_transporter-like_ATP-bd"/>
</dbReference>
<dbReference type="HOGENOM" id="CLU_000604_101_4_5"/>
<organism evidence="7 8">
    <name type="scientific">Bradyrhizobium oligotrophicum S58</name>
    <dbReference type="NCBI Taxonomy" id="1245469"/>
    <lineage>
        <taxon>Bacteria</taxon>
        <taxon>Pseudomonadati</taxon>
        <taxon>Pseudomonadota</taxon>
        <taxon>Alphaproteobacteria</taxon>
        <taxon>Hyphomicrobiales</taxon>
        <taxon>Nitrobacteraceae</taxon>
        <taxon>Bradyrhizobium</taxon>
    </lineage>
</organism>
<dbReference type="InterPro" id="IPR027417">
    <property type="entry name" value="P-loop_NTPase"/>
</dbReference>
<dbReference type="PANTHER" id="PTHR46743">
    <property type="entry name" value="TEICHOIC ACIDS EXPORT ATP-BINDING PROTEIN TAGH"/>
    <property type="match status" value="1"/>
</dbReference>
<evidence type="ECO:0000256" key="1">
    <source>
        <dbReference type="ARBA" id="ARBA00005417"/>
    </source>
</evidence>
<evidence type="ECO:0000313" key="7">
    <source>
        <dbReference type="EMBL" id="BAM86867.1"/>
    </source>
</evidence>
<evidence type="ECO:0000256" key="2">
    <source>
        <dbReference type="ARBA" id="ARBA00022448"/>
    </source>
</evidence>
<dbReference type="CDD" id="cd03220">
    <property type="entry name" value="ABC_KpsT_Wzt"/>
    <property type="match status" value="1"/>
</dbReference>
<keyword evidence="8" id="KW-1185">Reference proteome</keyword>
<dbReference type="PROSITE" id="PS00211">
    <property type="entry name" value="ABC_TRANSPORTER_1"/>
    <property type="match status" value="1"/>
</dbReference>
<dbReference type="KEGG" id="aol:S58_08560"/>
<dbReference type="GO" id="GO:0016020">
    <property type="term" value="C:membrane"/>
    <property type="evidence" value="ECO:0007669"/>
    <property type="project" value="InterPro"/>
</dbReference>
<dbReference type="RefSeq" id="WP_015664002.1">
    <property type="nucleotide sequence ID" value="NC_020453.1"/>
</dbReference>
<dbReference type="OrthoDB" id="9778870at2"/>
<evidence type="ECO:0000256" key="3">
    <source>
        <dbReference type="ARBA" id="ARBA00022741"/>
    </source>
</evidence>
<dbReference type="GO" id="GO:0140359">
    <property type="term" value="F:ABC-type transporter activity"/>
    <property type="evidence" value="ECO:0007669"/>
    <property type="project" value="InterPro"/>
</dbReference>
<comment type="similarity">
    <text evidence="1">Belongs to the ABC transporter superfamily.</text>
</comment>